<sequence length="72" mass="8451">MTEKEEILELGLYKNDEYLQPFKSDIDRRYRKFLSTKSEIEAAETLESYTRSYEKFGLHVTPDKEIVGLGNS</sequence>
<dbReference type="Proteomes" id="UP001158576">
    <property type="component" value="Chromosome PAR"/>
</dbReference>
<dbReference type="InterPro" id="IPR013783">
    <property type="entry name" value="Ig-like_fold"/>
</dbReference>
<reference evidence="1 2" key="1">
    <citation type="submission" date="2021-04" db="EMBL/GenBank/DDBJ databases">
        <authorList>
            <person name="Bliznina A."/>
        </authorList>
    </citation>
    <scope>NUCLEOTIDE SEQUENCE [LARGE SCALE GENOMIC DNA]</scope>
</reference>
<name>A0ABN7RU14_OIKDI</name>
<dbReference type="Gene3D" id="3.20.20.80">
    <property type="entry name" value="Glycosidases"/>
    <property type="match status" value="1"/>
</dbReference>
<evidence type="ECO:0000313" key="1">
    <source>
        <dbReference type="EMBL" id="CAG5086095.1"/>
    </source>
</evidence>
<evidence type="ECO:0000313" key="2">
    <source>
        <dbReference type="Proteomes" id="UP001158576"/>
    </source>
</evidence>
<proteinExistence type="predicted"/>
<protein>
    <submittedName>
        <fullName evidence="1">Oidioi.mRNA.OKI2018_I69.PAR.g11107.t1.cds</fullName>
    </submittedName>
</protein>
<accession>A0ABN7RU14</accession>
<keyword evidence="2" id="KW-1185">Reference proteome</keyword>
<organism evidence="1 2">
    <name type="scientific">Oikopleura dioica</name>
    <name type="common">Tunicate</name>
    <dbReference type="NCBI Taxonomy" id="34765"/>
    <lineage>
        <taxon>Eukaryota</taxon>
        <taxon>Metazoa</taxon>
        <taxon>Chordata</taxon>
        <taxon>Tunicata</taxon>
        <taxon>Appendicularia</taxon>
        <taxon>Copelata</taxon>
        <taxon>Oikopleuridae</taxon>
        <taxon>Oikopleura</taxon>
    </lineage>
</organism>
<gene>
    <name evidence="1" type="ORF">OKIOD_LOCUS2665</name>
</gene>
<dbReference type="Gene3D" id="2.60.40.10">
    <property type="entry name" value="Immunoglobulins"/>
    <property type="match status" value="1"/>
</dbReference>
<dbReference type="EMBL" id="OU015568">
    <property type="protein sequence ID" value="CAG5086095.1"/>
    <property type="molecule type" value="Genomic_DNA"/>
</dbReference>